<dbReference type="Proteomes" id="UP001178507">
    <property type="component" value="Unassembled WGS sequence"/>
</dbReference>
<proteinExistence type="predicted"/>
<accession>A0AA36NAL4</accession>
<protein>
    <submittedName>
        <fullName evidence="1">Uncharacterized protein</fullName>
    </submittedName>
</protein>
<gene>
    <name evidence="1" type="ORF">EVOR1521_LOCUS23572</name>
</gene>
<dbReference type="AlphaFoldDB" id="A0AA36NAL4"/>
<comment type="caution">
    <text evidence="1">The sequence shown here is derived from an EMBL/GenBank/DDBJ whole genome shotgun (WGS) entry which is preliminary data.</text>
</comment>
<dbReference type="Gene3D" id="3.40.50.300">
    <property type="entry name" value="P-loop containing nucleotide triphosphate hydrolases"/>
    <property type="match status" value="1"/>
</dbReference>
<organism evidence="1 2">
    <name type="scientific">Effrenium voratum</name>
    <dbReference type="NCBI Taxonomy" id="2562239"/>
    <lineage>
        <taxon>Eukaryota</taxon>
        <taxon>Sar</taxon>
        <taxon>Alveolata</taxon>
        <taxon>Dinophyceae</taxon>
        <taxon>Suessiales</taxon>
        <taxon>Symbiodiniaceae</taxon>
        <taxon>Effrenium</taxon>
    </lineage>
</organism>
<dbReference type="InterPro" id="IPR027417">
    <property type="entry name" value="P-loop_NTPase"/>
</dbReference>
<evidence type="ECO:0000313" key="2">
    <source>
        <dbReference type="Proteomes" id="UP001178507"/>
    </source>
</evidence>
<dbReference type="EMBL" id="CAUJNA010003361">
    <property type="protein sequence ID" value="CAJ1400162.1"/>
    <property type="molecule type" value="Genomic_DNA"/>
</dbReference>
<keyword evidence="2" id="KW-1185">Reference proteome</keyword>
<evidence type="ECO:0000313" key="1">
    <source>
        <dbReference type="EMBL" id="CAJ1400162.1"/>
    </source>
</evidence>
<reference evidence="1" key="1">
    <citation type="submission" date="2023-08" db="EMBL/GenBank/DDBJ databases">
        <authorList>
            <person name="Chen Y."/>
            <person name="Shah S."/>
            <person name="Dougan E. K."/>
            <person name="Thang M."/>
            <person name="Chan C."/>
        </authorList>
    </citation>
    <scope>NUCLEOTIDE SEQUENCE</scope>
</reference>
<sequence>MPCFHRTLAPIIASLAFSDDVGYNDDAVLLQRRSLVPKFVFVHIAKTAGTSFQVDGGSLVQPAMEFFHNGEACFDVTETLLPNATYAVLFRSPVPHILSQFLHCKEFVLPAAGFCKSFAEGDVYEGFDRWVAYFEKLRGKPHPTDFEGLRKEAFNCYNPWNMQTRYFAQQTDQEIGTHEWHCHVTLNSYEPSAERAKRILTERVHFLGISDMYTETLCLLHFLMHNDVPHTCSCGGPGPLKEMSHDDHGLPEHGVDELPRHLHEQLSEFVQEDIRLYAFALDRFEAELRRASKSTGVQMVCEDRFKELRAEIVRVQSFQSN</sequence>
<name>A0AA36NAL4_9DINO</name>